<name>A0ACD2ZX92_9AGAR</name>
<accession>A0ACD2ZX92</accession>
<reference evidence="1 2" key="1">
    <citation type="journal article" date="2019" name="Nat. Ecol. Evol.">
        <title>Megaphylogeny resolves global patterns of mushroom evolution.</title>
        <authorList>
            <person name="Varga T."/>
            <person name="Krizsan K."/>
            <person name="Foldi C."/>
            <person name="Dima B."/>
            <person name="Sanchez-Garcia M."/>
            <person name="Sanchez-Ramirez S."/>
            <person name="Szollosi G.J."/>
            <person name="Szarkandi J.G."/>
            <person name="Papp V."/>
            <person name="Albert L."/>
            <person name="Andreopoulos W."/>
            <person name="Angelini C."/>
            <person name="Antonin V."/>
            <person name="Barry K.W."/>
            <person name="Bougher N.L."/>
            <person name="Buchanan P."/>
            <person name="Buyck B."/>
            <person name="Bense V."/>
            <person name="Catcheside P."/>
            <person name="Chovatia M."/>
            <person name="Cooper J."/>
            <person name="Damon W."/>
            <person name="Desjardin D."/>
            <person name="Finy P."/>
            <person name="Geml J."/>
            <person name="Haridas S."/>
            <person name="Hughes K."/>
            <person name="Justo A."/>
            <person name="Karasinski D."/>
            <person name="Kautmanova I."/>
            <person name="Kiss B."/>
            <person name="Kocsube S."/>
            <person name="Kotiranta H."/>
            <person name="LaButti K.M."/>
            <person name="Lechner B.E."/>
            <person name="Liimatainen K."/>
            <person name="Lipzen A."/>
            <person name="Lukacs Z."/>
            <person name="Mihaltcheva S."/>
            <person name="Morgado L.N."/>
            <person name="Niskanen T."/>
            <person name="Noordeloos M.E."/>
            <person name="Ohm R.A."/>
            <person name="Ortiz-Santana B."/>
            <person name="Ovrebo C."/>
            <person name="Racz N."/>
            <person name="Riley R."/>
            <person name="Savchenko A."/>
            <person name="Shiryaev A."/>
            <person name="Soop K."/>
            <person name="Spirin V."/>
            <person name="Szebenyi C."/>
            <person name="Tomsovsky M."/>
            <person name="Tulloss R.E."/>
            <person name="Uehling J."/>
            <person name="Grigoriev I.V."/>
            <person name="Vagvolgyi C."/>
            <person name="Papp T."/>
            <person name="Martin F.M."/>
            <person name="Miettinen O."/>
            <person name="Hibbett D.S."/>
            <person name="Nagy L.G."/>
        </authorList>
    </citation>
    <scope>NUCLEOTIDE SEQUENCE [LARGE SCALE GENOMIC DNA]</scope>
    <source>
        <strain evidence="1 2">NL-1719</strain>
    </source>
</reference>
<evidence type="ECO:0000313" key="1">
    <source>
        <dbReference type="EMBL" id="TFK57999.1"/>
    </source>
</evidence>
<dbReference type="EMBL" id="ML209760">
    <property type="protein sequence ID" value="TFK57999.1"/>
    <property type="molecule type" value="Genomic_DNA"/>
</dbReference>
<proteinExistence type="predicted"/>
<sequence>MSLLTSDKITVALALSQYLLPDAVLTPHKTWGGDYASEYLSYLNLKPLFPFRARLSAGLQAVMDSAVPNLPDLARSRASPRLTLNEPIGVNGVLDEETDAELDRRIALWDDVAEFLSALSRARLEERIKAEKVMLSWWSSLTGGCSDGSVILCRA</sequence>
<evidence type="ECO:0000313" key="2">
    <source>
        <dbReference type="Proteomes" id="UP000308600"/>
    </source>
</evidence>
<protein>
    <submittedName>
        <fullName evidence="1">Uncharacterized protein</fullName>
    </submittedName>
</protein>
<organism evidence="1 2">
    <name type="scientific">Pluteus cervinus</name>
    <dbReference type="NCBI Taxonomy" id="181527"/>
    <lineage>
        <taxon>Eukaryota</taxon>
        <taxon>Fungi</taxon>
        <taxon>Dikarya</taxon>
        <taxon>Basidiomycota</taxon>
        <taxon>Agaricomycotina</taxon>
        <taxon>Agaricomycetes</taxon>
        <taxon>Agaricomycetidae</taxon>
        <taxon>Agaricales</taxon>
        <taxon>Pluteineae</taxon>
        <taxon>Pluteaceae</taxon>
        <taxon>Pluteus</taxon>
    </lineage>
</organism>
<gene>
    <name evidence="1" type="ORF">BDN72DRAFT_907198</name>
</gene>
<dbReference type="Proteomes" id="UP000308600">
    <property type="component" value="Unassembled WGS sequence"/>
</dbReference>
<keyword evidence="2" id="KW-1185">Reference proteome</keyword>